<organism evidence="1 2">
    <name type="scientific">Naganishia onofrii</name>
    <dbReference type="NCBI Taxonomy" id="1851511"/>
    <lineage>
        <taxon>Eukaryota</taxon>
        <taxon>Fungi</taxon>
        <taxon>Dikarya</taxon>
        <taxon>Basidiomycota</taxon>
        <taxon>Agaricomycotina</taxon>
        <taxon>Tremellomycetes</taxon>
        <taxon>Filobasidiales</taxon>
        <taxon>Filobasidiaceae</taxon>
        <taxon>Naganishia</taxon>
    </lineage>
</organism>
<proteinExistence type="predicted"/>
<dbReference type="Proteomes" id="UP001234202">
    <property type="component" value="Unassembled WGS sequence"/>
</dbReference>
<name>A0ACC2WYF8_9TREE</name>
<comment type="caution">
    <text evidence="1">The sequence shown here is derived from an EMBL/GenBank/DDBJ whole genome shotgun (WGS) entry which is preliminary data.</text>
</comment>
<protein>
    <submittedName>
        <fullName evidence="1">Uncharacterized protein</fullName>
    </submittedName>
</protein>
<dbReference type="EMBL" id="JASBWV010000036">
    <property type="protein sequence ID" value="KAJ9116548.1"/>
    <property type="molecule type" value="Genomic_DNA"/>
</dbReference>
<evidence type="ECO:0000313" key="2">
    <source>
        <dbReference type="Proteomes" id="UP001234202"/>
    </source>
</evidence>
<evidence type="ECO:0000313" key="1">
    <source>
        <dbReference type="EMBL" id="KAJ9116548.1"/>
    </source>
</evidence>
<sequence>MSSIKDATQVVRALGGIVVRYDELKEEHLHYHDHNHNNHNNNDNDNNEDDDHHHNSTSTASPPNPSNPPNSSNPRPPPPLLVLVNGSDLTPFRRASHTVRWVVNSLLFVTTSTTTATTSNNSTTTNSTTTNSTIRTDSNANSNSSSNAAATATATAAARNRNRNSAANSRSGLNPLCSVSGTHATKILQNAANPVKMEQAEDQQEQESQESDTENVLPRTYVSVDHPSPSLSLFVLSEEDHTQHVHAQQVAHEAHEDSEKGASGKVRQWKWKAALKNADAQGAEVPVPSRTSNTNTMLRKRKRHDLTEHEHEHEHHRQKQSTSTNHGLTSLSSEAALAPAPNHRGTIAVPAGVAATTTTTSSDADDDTDIVSGPPQQQPYVQVQGGCEKLGLDEVSGVSLFRSGYVRLRERESERVGERELGVWAVSVISVRCLAFLTVRHVGVLLDGGHSFRRCALQMSRGSGIRSLMCMDTGYIETPSCRKPAQRTTARNREKNVTVYDACPE</sequence>
<gene>
    <name evidence="1" type="ORF">QFC24_006720</name>
</gene>
<keyword evidence="2" id="KW-1185">Reference proteome</keyword>
<reference evidence="1" key="1">
    <citation type="submission" date="2023-04" db="EMBL/GenBank/DDBJ databases">
        <title>Draft Genome sequencing of Naganishia species isolated from polar environments using Oxford Nanopore Technology.</title>
        <authorList>
            <person name="Leo P."/>
            <person name="Venkateswaran K."/>
        </authorList>
    </citation>
    <scope>NUCLEOTIDE SEQUENCE</scope>
    <source>
        <strain evidence="1">DBVPG 5303</strain>
    </source>
</reference>
<accession>A0ACC2WYF8</accession>